<accession>A0A1D6QAP6</accession>
<comment type="similarity">
    <text evidence="1">Belongs to the multi antimicrobial extrusion (MATE) (TC 2.A.66.1) family.</text>
</comment>
<dbReference type="Pfam" id="PF01554">
    <property type="entry name" value="MatE"/>
    <property type="match status" value="1"/>
</dbReference>
<reference evidence="2" key="1">
    <citation type="submission" date="2015-12" db="EMBL/GenBank/DDBJ databases">
        <title>Update maize B73 reference genome by single molecule sequencing technologies.</title>
        <authorList>
            <consortium name="Maize Genome Sequencing Project"/>
            <person name="Ware D."/>
        </authorList>
    </citation>
    <scope>NUCLEOTIDE SEQUENCE</scope>
    <source>
        <tissue evidence="2">Seedling</tissue>
    </source>
</reference>
<dbReference type="PANTHER" id="PTHR11206">
    <property type="entry name" value="MULTIDRUG RESISTANCE PROTEIN"/>
    <property type="match status" value="1"/>
</dbReference>
<dbReference type="InterPro" id="IPR002528">
    <property type="entry name" value="MATE_fam"/>
</dbReference>
<dbReference type="ExpressionAtlas" id="A0A1D6QAP6">
    <property type="expression patterns" value="baseline"/>
</dbReference>
<dbReference type="EMBL" id="CM000780">
    <property type="protein sequence ID" value="AQK55390.1"/>
    <property type="molecule type" value="Genomic_DNA"/>
</dbReference>
<dbReference type="AlphaFoldDB" id="A0A1D6QAP6"/>
<dbReference type="GO" id="GO:0042910">
    <property type="term" value="F:xenobiotic transmembrane transporter activity"/>
    <property type="evidence" value="ECO:0007669"/>
    <property type="project" value="InterPro"/>
</dbReference>
<dbReference type="GO" id="GO:0015297">
    <property type="term" value="F:antiporter activity"/>
    <property type="evidence" value="ECO:0007669"/>
    <property type="project" value="InterPro"/>
</dbReference>
<sequence length="241" mass="24866">MVAADECDGDEAGALVAAACTGTGTDTGSTQDAPAVRSPRAAWALFVEESRRLWAIGAPIALNIICLYGTNSTTQIFAGHIGNLELSAVAVGLSVVSNFSFGFLLGMGSALETLCGQAFGAGQVSMLGVYMQRSWIILAASAALLTPLYVYAAPLLRLLGQDPAMAAAAGDFTIVALLALFVTALGWGVAGAALAYDLSSWLTSLAQLAYVVGWCRDGWTGLSRAAFTDLWAFVRLSLASA</sequence>
<proteinExistence type="inferred from homology"/>
<protein>
    <submittedName>
        <fullName evidence="2">Putative MATE efflux family protein</fullName>
    </submittedName>
</protein>
<dbReference type="GO" id="GO:0016020">
    <property type="term" value="C:membrane"/>
    <property type="evidence" value="ECO:0007669"/>
    <property type="project" value="InterPro"/>
</dbReference>
<organism evidence="2">
    <name type="scientific">Zea mays</name>
    <name type="common">Maize</name>
    <dbReference type="NCBI Taxonomy" id="4577"/>
    <lineage>
        <taxon>Eukaryota</taxon>
        <taxon>Viridiplantae</taxon>
        <taxon>Streptophyta</taxon>
        <taxon>Embryophyta</taxon>
        <taxon>Tracheophyta</taxon>
        <taxon>Spermatophyta</taxon>
        <taxon>Magnoliopsida</taxon>
        <taxon>Liliopsida</taxon>
        <taxon>Poales</taxon>
        <taxon>Poaceae</taxon>
        <taxon>PACMAD clade</taxon>
        <taxon>Panicoideae</taxon>
        <taxon>Andropogonodae</taxon>
        <taxon>Andropogoneae</taxon>
        <taxon>Tripsacinae</taxon>
        <taxon>Zea</taxon>
    </lineage>
</organism>
<evidence type="ECO:0000313" key="2">
    <source>
        <dbReference type="EMBL" id="AQK55390.1"/>
    </source>
</evidence>
<name>A0A1D6QAP6_MAIZE</name>
<evidence type="ECO:0000256" key="1">
    <source>
        <dbReference type="ARBA" id="ARBA00010199"/>
    </source>
</evidence>
<gene>
    <name evidence="2" type="ORF">ZEAMMB73_Zm00001d051886</name>
</gene>